<dbReference type="Gene3D" id="3.40.1190.20">
    <property type="match status" value="1"/>
</dbReference>
<protein>
    <submittedName>
        <fullName evidence="2">PfkB family carbohydrate kinase</fullName>
    </submittedName>
</protein>
<name>A0AAU8D0F3_9HYPH</name>
<dbReference type="EMBL" id="CP159256">
    <property type="protein sequence ID" value="XCG52516.1"/>
    <property type="molecule type" value="Genomic_DNA"/>
</dbReference>
<evidence type="ECO:0000259" key="1">
    <source>
        <dbReference type="Pfam" id="PF00294"/>
    </source>
</evidence>
<dbReference type="GO" id="GO:0016301">
    <property type="term" value="F:kinase activity"/>
    <property type="evidence" value="ECO:0007669"/>
    <property type="project" value="UniProtKB-KW"/>
</dbReference>
<proteinExistence type="predicted"/>
<feature type="domain" description="Carbohydrate kinase PfkB" evidence="1">
    <location>
        <begin position="2"/>
        <end position="45"/>
    </location>
</feature>
<keyword evidence="2" id="KW-0808">Transferase</keyword>
<dbReference type="InterPro" id="IPR029056">
    <property type="entry name" value="Ribokinase-like"/>
</dbReference>
<evidence type="ECO:0000313" key="2">
    <source>
        <dbReference type="EMBL" id="XCG52516.1"/>
    </source>
</evidence>
<reference evidence="2" key="1">
    <citation type="submission" date="2024-06" db="EMBL/GenBank/DDBJ databases">
        <title>Mesorhizobium karijinii sp. nov., a symbiont of the iconic Swainsona formosa from arid Australia.</title>
        <authorList>
            <person name="Hill Y.J."/>
            <person name="Watkin E.L.J."/>
            <person name="O'Hara G.W."/>
            <person name="Terpolilli J."/>
            <person name="Tye M.L."/>
            <person name="Kohlmeier M.G."/>
        </authorList>
    </citation>
    <scope>NUCLEOTIDE SEQUENCE</scope>
    <source>
        <strain evidence="2">WSM2240</strain>
        <plasmid evidence="2">pMk2240A</plasmid>
    </source>
</reference>
<keyword evidence="2" id="KW-0418">Kinase</keyword>
<dbReference type="InterPro" id="IPR011611">
    <property type="entry name" value="PfkB_dom"/>
</dbReference>
<geneLocation type="plasmid" evidence="2">
    <name>pMk2240A</name>
</geneLocation>
<accession>A0AAU8D0F3</accession>
<dbReference type="AlphaFoldDB" id="A0AAU8D0F3"/>
<organism evidence="2">
    <name type="scientific">Mesorhizobium sp. WSM2240</name>
    <dbReference type="NCBI Taxonomy" id="3228851"/>
    <lineage>
        <taxon>Bacteria</taxon>
        <taxon>Pseudomonadati</taxon>
        <taxon>Pseudomonadota</taxon>
        <taxon>Alphaproteobacteria</taxon>
        <taxon>Hyphomicrobiales</taxon>
        <taxon>Phyllobacteriaceae</taxon>
        <taxon>Mesorhizobium</taxon>
    </lineage>
</organism>
<sequence>MDTLGAGDTFIARVLVGLLEGEAPQSLLQAAADAAAHTCTYLGAVGYGVPIDVAKAPNNSI</sequence>
<keyword evidence="2" id="KW-0614">Plasmid</keyword>
<dbReference type="RefSeq" id="WP_353646892.1">
    <property type="nucleotide sequence ID" value="NZ_CP159256.1"/>
</dbReference>
<gene>
    <name evidence="2" type="ORF">ABVK50_30785</name>
</gene>
<dbReference type="SUPFAM" id="SSF53613">
    <property type="entry name" value="Ribokinase-like"/>
    <property type="match status" value="1"/>
</dbReference>
<dbReference type="Pfam" id="PF00294">
    <property type="entry name" value="PfkB"/>
    <property type="match status" value="1"/>
</dbReference>